<dbReference type="EMBL" id="JAWIZZ010000038">
    <property type="protein sequence ID" value="KAK5781092.1"/>
    <property type="molecule type" value="Genomic_DNA"/>
</dbReference>
<comment type="function">
    <text evidence="13">Components of the endosome-vacuole trafficking pathway that regulates nutrient transport. May be involved in processes which determine whether plasma membrane proteins are degraded or routed to the plasma membrane.</text>
</comment>
<evidence type="ECO:0000313" key="18">
    <source>
        <dbReference type="EMBL" id="KAK5781092.1"/>
    </source>
</evidence>
<dbReference type="GO" id="GO:0005774">
    <property type="term" value="C:vacuolar membrane"/>
    <property type="evidence" value="ECO:0007669"/>
    <property type="project" value="UniProtKB-SubCell"/>
</dbReference>
<keyword evidence="7" id="KW-0967">Endosome</keyword>
<protein>
    <recommendedName>
        <fullName evidence="17">B30.2/SPRY domain-containing protein</fullName>
    </recommendedName>
</protein>
<evidence type="ECO:0000256" key="8">
    <source>
        <dbReference type="ARBA" id="ARBA00022927"/>
    </source>
</evidence>
<dbReference type="InterPro" id="IPR013320">
    <property type="entry name" value="ConA-like_dom_sf"/>
</dbReference>
<evidence type="ECO:0000256" key="5">
    <source>
        <dbReference type="ARBA" id="ARBA00022554"/>
    </source>
</evidence>
<keyword evidence="19" id="KW-1185">Reference proteome</keyword>
<dbReference type="GO" id="GO:0015031">
    <property type="term" value="P:protein transport"/>
    <property type="evidence" value="ECO:0007669"/>
    <property type="project" value="UniProtKB-KW"/>
</dbReference>
<dbReference type="AlphaFoldDB" id="A0AAN7WQ20"/>
<proteinExistence type="inferred from homology"/>
<feature type="signal peptide" evidence="16">
    <location>
        <begin position="1"/>
        <end position="24"/>
    </location>
</feature>
<evidence type="ECO:0000256" key="10">
    <source>
        <dbReference type="ARBA" id="ARBA00022989"/>
    </source>
</evidence>
<evidence type="ECO:0000256" key="7">
    <source>
        <dbReference type="ARBA" id="ARBA00022753"/>
    </source>
</evidence>
<reference evidence="19" key="1">
    <citation type="submission" date="2023-07" db="EMBL/GenBank/DDBJ databases">
        <title>A draft genome of Kazachstania heterogenica Y-27499.</title>
        <authorList>
            <person name="Donic C."/>
            <person name="Kralova J.S."/>
            <person name="Fidel L."/>
            <person name="Ben-Dor S."/>
            <person name="Jung S."/>
        </authorList>
    </citation>
    <scope>NUCLEOTIDE SEQUENCE [LARGE SCALE GENOMIC DNA]</scope>
    <source>
        <strain evidence="19">Y27499</strain>
    </source>
</reference>
<evidence type="ECO:0000313" key="19">
    <source>
        <dbReference type="Proteomes" id="UP001306508"/>
    </source>
</evidence>
<evidence type="ECO:0000256" key="4">
    <source>
        <dbReference type="ARBA" id="ARBA00022448"/>
    </source>
</evidence>
<evidence type="ECO:0000259" key="17">
    <source>
        <dbReference type="PROSITE" id="PS50188"/>
    </source>
</evidence>
<keyword evidence="12" id="KW-0325">Glycoprotein</keyword>
<dbReference type="PROSITE" id="PS50188">
    <property type="entry name" value="B302_SPRY"/>
    <property type="match status" value="1"/>
</dbReference>
<dbReference type="InterPro" id="IPR035780">
    <property type="entry name" value="SPRY_Ssh4-like"/>
</dbReference>
<keyword evidence="10 15" id="KW-1133">Transmembrane helix</keyword>
<evidence type="ECO:0000256" key="11">
    <source>
        <dbReference type="ARBA" id="ARBA00023136"/>
    </source>
</evidence>
<dbReference type="InterPro" id="IPR043136">
    <property type="entry name" value="B30.2/SPRY_sf"/>
</dbReference>
<dbReference type="SMART" id="SM00449">
    <property type="entry name" value="SPRY"/>
    <property type="match status" value="1"/>
</dbReference>
<evidence type="ECO:0000256" key="12">
    <source>
        <dbReference type="ARBA" id="ARBA00023180"/>
    </source>
</evidence>
<feature type="chain" id="PRO_5043002471" description="B30.2/SPRY domain-containing protein" evidence="16">
    <location>
        <begin position="25"/>
        <end position="691"/>
    </location>
</feature>
<evidence type="ECO:0000256" key="15">
    <source>
        <dbReference type="SAM" id="Phobius"/>
    </source>
</evidence>
<dbReference type="CDD" id="cd12910">
    <property type="entry name" value="SPRY_SSH4_like"/>
    <property type="match status" value="1"/>
</dbReference>
<evidence type="ECO:0000256" key="9">
    <source>
        <dbReference type="ARBA" id="ARBA00022968"/>
    </source>
</evidence>
<dbReference type="InterPro" id="IPR001870">
    <property type="entry name" value="B30.2/SPRY"/>
</dbReference>
<dbReference type="InterPro" id="IPR003877">
    <property type="entry name" value="SPRY_dom"/>
</dbReference>
<organism evidence="18 19">
    <name type="scientific">Arxiozyma heterogenica</name>
    <dbReference type="NCBI Taxonomy" id="278026"/>
    <lineage>
        <taxon>Eukaryota</taxon>
        <taxon>Fungi</taxon>
        <taxon>Dikarya</taxon>
        <taxon>Ascomycota</taxon>
        <taxon>Saccharomycotina</taxon>
        <taxon>Saccharomycetes</taxon>
        <taxon>Saccharomycetales</taxon>
        <taxon>Saccharomycetaceae</taxon>
        <taxon>Arxiozyma</taxon>
    </lineage>
</organism>
<keyword evidence="5" id="KW-0926">Vacuole</keyword>
<feature type="transmembrane region" description="Helical" evidence="15">
    <location>
        <begin position="90"/>
        <end position="114"/>
    </location>
</feature>
<dbReference type="InterPro" id="IPR050618">
    <property type="entry name" value="Ubq-SigPath_Reg"/>
</dbReference>
<evidence type="ECO:0000256" key="1">
    <source>
        <dbReference type="ARBA" id="ARBA00004576"/>
    </source>
</evidence>
<dbReference type="Pfam" id="PF00622">
    <property type="entry name" value="SPRY"/>
    <property type="match status" value="1"/>
</dbReference>
<dbReference type="Gene3D" id="2.60.120.920">
    <property type="match status" value="1"/>
</dbReference>
<feature type="domain" description="B30.2/SPRY" evidence="17">
    <location>
        <begin position="262"/>
        <end position="470"/>
    </location>
</feature>
<name>A0AAN7WQ20_9SACH</name>
<accession>A0AAN7WQ20</accession>
<keyword evidence="9" id="KW-0735">Signal-anchor</keyword>
<evidence type="ECO:0000256" key="13">
    <source>
        <dbReference type="ARBA" id="ARBA00025244"/>
    </source>
</evidence>
<evidence type="ECO:0000256" key="2">
    <source>
        <dbReference type="ARBA" id="ARBA00004639"/>
    </source>
</evidence>
<keyword evidence="6 15" id="KW-0812">Transmembrane</keyword>
<keyword evidence="8" id="KW-0653">Protein transport</keyword>
<evidence type="ECO:0000256" key="3">
    <source>
        <dbReference type="ARBA" id="ARBA00006990"/>
    </source>
</evidence>
<dbReference type="FunFam" id="2.60.120.920:FF:000065">
    <property type="entry name" value="Ear1p"/>
    <property type="match status" value="1"/>
</dbReference>
<dbReference type="PANTHER" id="PTHR12864">
    <property type="entry name" value="RAN BINDING PROTEIN 9-RELATED"/>
    <property type="match status" value="1"/>
</dbReference>
<keyword evidence="16" id="KW-0732">Signal</keyword>
<dbReference type="GO" id="GO:0010008">
    <property type="term" value="C:endosome membrane"/>
    <property type="evidence" value="ECO:0007669"/>
    <property type="project" value="UniProtKB-SubCell"/>
</dbReference>
<feature type="compositionally biased region" description="Basic and acidic residues" evidence="14">
    <location>
        <begin position="236"/>
        <end position="258"/>
    </location>
</feature>
<sequence>MFQRNNRLLIISTVLLIFPKNINALPSPTNQEVEVYVDGTMVDIIQYNEPAQNNKDTKSGSIIKDNDLVYPGLPFDKIEQPQYENESPNVYSILFFIGSIILIIFIANLLLWVIRTIANVLSIYRNNYRLSLYENDMEQQSQGDLLNDTDITETENYDPCFTQMNMTSTTTSDSRIYKKNKKAYKWSVYLDDPGKVVSKLVLLSPEEQFYYHQGEEYLRENPPLLIANNNTYDLRSNIDDPNDHDRERNDGSSDRNDNVFDPVINEQTIQYIEDEGAAAWEFRPDPNLPNDTILVENKTEVIFLNNNYDASIMTTLPIPCINKVYYCEFKIFEWNNQQSNSGDTMDELEDKQVKGLISFGLASSPYPYFRLPGRHHNSIAYDSNGDRRVNTSFPLDESLISIFPKCERGDVIGVGYRTRSGTIFFTRNGKKVNEKDCGGHIRGWKFKYLYPCIGANIPCRIHANFGTFGFVYIEANVKKWGYARITGMKLPPPSYEEYKQDTLIESAGEDDDNEDIYLLNDAHERIHTDKYHNGELRDATGKLLPPPPGFEYSTSPHSINEEISMGYLPSDPPIYDSSLNKIVVNKESNGAIIRESPMRALIRKLISSTGMNHYSSLNQHKGNYTETSCLQDLDYEYDRMIEQDLGDTHASELDEIENNYVEDDDEDEQDRNNNDYATSIEPQRMMEIEQN</sequence>
<evidence type="ECO:0000256" key="16">
    <source>
        <dbReference type="SAM" id="SignalP"/>
    </source>
</evidence>
<evidence type="ECO:0000256" key="14">
    <source>
        <dbReference type="SAM" id="MobiDB-lite"/>
    </source>
</evidence>
<comment type="subcellular location">
    <subcellularLocation>
        <location evidence="2">Endosome membrane</location>
        <topology evidence="2">Single-pass type II membrane protein</topology>
    </subcellularLocation>
    <subcellularLocation>
        <location evidence="1">Vacuole membrane</location>
        <topology evidence="1">Single-pass type II membrane protein</topology>
    </subcellularLocation>
</comment>
<dbReference type="SUPFAM" id="SSF49899">
    <property type="entry name" value="Concanavalin A-like lectins/glucanases"/>
    <property type="match status" value="1"/>
</dbReference>
<feature type="compositionally biased region" description="Acidic residues" evidence="14">
    <location>
        <begin position="659"/>
        <end position="669"/>
    </location>
</feature>
<evidence type="ECO:0000256" key="6">
    <source>
        <dbReference type="ARBA" id="ARBA00022692"/>
    </source>
</evidence>
<gene>
    <name evidence="18" type="ORF">RI543_001483</name>
</gene>
<feature type="region of interest" description="Disordered" evidence="14">
    <location>
        <begin position="659"/>
        <end position="691"/>
    </location>
</feature>
<keyword evidence="4" id="KW-0813">Transport</keyword>
<feature type="region of interest" description="Disordered" evidence="14">
    <location>
        <begin position="235"/>
        <end position="259"/>
    </location>
</feature>
<comment type="similarity">
    <text evidence="3">Belongs to the SSH4 family.</text>
</comment>
<keyword evidence="11 15" id="KW-0472">Membrane</keyword>
<dbReference type="Proteomes" id="UP001306508">
    <property type="component" value="Unassembled WGS sequence"/>
</dbReference>
<comment type="caution">
    <text evidence="18">The sequence shown here is derived from an EMBL/GenBank/DDBJ whole genome shotgun (WGS) entry which is preliminary data.</text>
</comment>